<keyword evidence="2" id="KW-1185">Reference proteome</keyword>
<accession>A0ABQ9IRI7</accession>
<sequence length="90" mass="10343">MARVANNELVDMLLMYTVNVIRSQEASRNNNLTPGPDYTIFKCRSGYNAPFKKDIQLWTHKLVTTSEIFRKKQSLLEVILQTVASRIQAI</sequence>
<reference evidence="1" key="1">
    <citation type="journal article" date="2023" name="Insect Mol. Biol.">
        <title>Genome sequencing provides insights into the evolution of gene families encoding plant cell wall-degrading enzymes in longhorned beetles.</title>
        <authorList>
            <person name="Shin N.R."/>
            <person name="Okamura Y."/>
            <person name="Kirsch R."/>
            <person name="Pauchet Y."/>
        </authorList>
    </citation>
    <scope>NUCLEOTIDE SEQUENCE</scope>
    <source>
        <strain evidence="1">MMC_N1</strain>
    </source>
</reference>
<name>A0ABQ9IRI7_9CUCU</name>
<dbReference type="Proteomes" id="UP001162164">
    <property type="component" value="Unassembled WGS sequence"/>
</dbReference>
<evidence type="ECO:0000313" key="2">
    <source>
        <dbReference type="Proteomes" id="UP001162164"/>
    </source>
</evidence>
<proteinExistence type="predicted"/>
<protein>
    <submittedName>
        <fullName evidence="1">Uncharacterized protein</fullName>
    </submittedName>
</protein>
<evidence type="ECO:0000313" key="1">
    <source>
        <dbReference type="EMBL" id="KAJ8960346.1"/>
    </source>
</evidence>
<organism evidence="1 2">
    <name type="scientific">Molorchus minor</name>
    <dbReference type="NCBI Taxonomy" id="1323400"/>
    <lineage>
        <taxon>Eukaryota</taxon>
        <taxon>Metazoa</taxon>
        <taxon>Ecdysozoa</taxon>
        <taxon>Arthropoda</taxon>
        <taxon>Hexapoda</taxon>
        <taxon>Insecta</taxon>
        <taxon>Pterygota</taxon>
        <taxon>Neoptera</taxon>
        <taxon>Endopterygota</taxon>
        <taxon>Coleoptera</taxon>
        <taxon>Polyphaga</taxon>
        <taxon>Cucujiformia</taxon>
        <taxon>Chrysomeloidea</taxon>
        <taxon>Cerambycidae</taxon>
        <taxon>Lamiinae</taxon>
        <taxon>Monochamini</taxon>
        <taxon>Molorchus</taxon>
    </lineage>
</organism>
<comment type="caution">
    <text evidence="1">The sequence shown here is derived from an EMBL/GenBank/DDBJ whole genome shotgun (WGS) entry which is preliminary data.</text>
</comment>
<dbReference type="EMBL" id="JAPWTJ010003228">
    <property type="protein sequence ID" value="KAJ8960346.1"/>
    <property type="molecule type" value="Genomic_DNA"/>
</dbReference>
<gene>
    <name evidence="1" type="ORF">NQ317_010571</name>
</gene>